<feature type="region of interest" description="Disordered" evidence="1">
    <location>
        <begin position="167"/>
        <end position="186"/>
    </location>
</feature>
<dbReference type="InterPro" id="IPR021822">
    <property type="entry name" value="DUF3405"/>
</dbReference>
<keyword evidence="2" id="KW-1133">Transmembrane helix</keyword>
<sequence>MSEAGDVPMRASKDAVPVSVVDTGMAEENSSVLLSQRYQFRPYDTLDAPTGSDEELPSPASQPFLTPRERATRDYERVGLAGLIPFLVLYIVHWAMRRWKTIVTVATFGAILGLMVLNVGRPEWHEMAYYRVDPNVRVPLDASGRPISMRPLHPILPPKLDQCPGPNGVPVPLSPSNAHPTPASHPKPIVGDYKLVGVNGDQCITYEERYGMYTDKALKITYRLPEELLPATEESVDEDPDNPWPMRQVKGTAPRGTVNYDPLYGIPKPEHMPTDKYEDLLRERLMHQNTRDPRRVSVPNWREIMDACYARHVQRQGWNASTWDGNQHRTNPAVKRMAIVMRAYEGYPWREDDILNLRAMISELSLNNPNTPYDVRILVEVKDRALSVFTSEWDRYRVLVSSVPREFWGLVEFWSEKQLEVLYAGLPGRFINNMIAQTSYRACLMALQKFWLDHQEYDYVYNWEMDVRYIGNYLDFFEGIENYARQEPLNPGMHKYETWYMPGVPESERIWRAPTNSSTKVGEEADMITLGPIFDPRGSGWYWTHDVQNYPRGKDTDRRASIGTNMRLSRGLLEAMNVVNAEAKKSLHCEAWPTTLVLHSQMPLSHDHSFYPEAGFSYTLPIPFKGVFAPHPIYFRHEWDIHELNRLLNRQDFYEKKNENLHKDSSFYYHAQHAKELYMGWKKNADVCRAPSMLHPIKRVD</sequence>
<gene>
    <name evidence="3" type="ORF">MEQU1_002245</name>
</gene>
<reference evidence="3" key="1">
    <citation type="submission" date="2023-03" db="EMBL/GenBank/DDBJ databases">
        <title>Mating type loci evolution in Malassezia.</title>
        <authorList>
            <person name="Coelho M.A."/>
        </authorList>
    </citation>
    <scope>NUCLEOTIDE SEQUENCE</scope>
    <source>
        <strain evidence="3">CBS 12830</strain>
    </source>
</reference>
<feature type="transmembrane region" description="Helical" evidence="2">
    <location>
        <begin position="102"/>
        <end position="120"/>
    </location>
</feature>
<organism evidence="3 4">
    <name type="scientific">Malassezia equina</name>
    <dbReference type="NCBI Taxonomy" id="1381935"/>
    <lineage>
        <taxon>Eukaryota</taxon>
        <taxon>Fungi</taxon>
        <taxon>Dikarya</taxon>
        <taxon>Basidiomycota</taxon>
        <taxon>Ustilaginomycotina</taxon>
        <taxon>Malasseziomycetes</taxon>
        <taxon>Malasseziales</taxon>
        <taxon>Malasseziaceae</taxon>
        <taxon>Malassezia</taxon>
    </lineage>
</organism>
<keyword evidence="2" id="KW-0472">Membrane</keyword>
<dbReference type="Proteomes" id="UP001214415">
    <property type="component" value="Chromosome 4"/>
</dbReference>
<dbReference type="PANTHER" id="PTHR36205">
    <property type="entry name" value="CHROMOSOME 19, WHOLE GENOME SHOTGUN SEQUENCE"/>
    <property type="match status" value="1"/>
</dbReference>
<evidence type="ECO:0000313" key="3">
    <source>
        <dbReference type="EMBL" id="WFD23552.1"/>
    </source>
</evidence>
<accession>A0AAF0EK42</accession>
<dbReference type="EMBL" id="CP119903">
    <property type="protein sequence ID" value="WFD23552.1"/>
    <property type="molecule type" value="Genomic_DNA"/>
</dbReference>
<feature type="region of interest" description="Disordered" evidence="1">
    <location>
        <begin position="232"/>
        <end position="252"/>
    </location>
</feature>
<evidence type="ECO:0000256" key="2">
    <source>
        <dbReference type="SAM" id="Phobius"/>
    </source>
</evidence>
<keyword evidence="2" id="KW-0812">Transmembrane</keyword>
<dbReference type="Pfam" id="PF11885">
    <property type="entry name" value="DUF3405"/>
    <property type="match status" value="3"/>
</dbReference>
<dbReference type="PANTHER" id="PTHR36205:SF2">
    <property type="entry name" value="MAJOR FACILITATOR SUPERFAMILY TRANSPORTER"/>
    <property type="match status" value="1"/>
</dbReference>
<protein>
    <submittedName>
        <fullName evidence="3">Uncharacterized protein</fullName>
    </submittedName>
</protein>
<keyword evidence="4" id="KW-1185">Reference proteome</keyword>
<evidence type="ECO:0000256" key="1">
    <source>
        <dbReference type="SAM" id="MobiDB-lite"/>
    </source>
</evidence>
<name>A0AAF0EK42_9BASI</name>
<dbReference type="AlphaFoldDB" id="A0AAF0EK42"/>
<evidence type="ECO:0000313" key="4">
    <source>
        <dbReference type="Proteomes" id="UP001214415"/>
    </source>
</evidence>
<feature type="transmembrane region" description="Helical" evidence="2">
    <location>
        <begin position="78"/>
        <end position="96"/>
    </location>
</feature>
<proteinExistence type="predicted"/>